<dbReference type="Proteomes" id="UP000241848">
    <property type="component" value="Unassembled WGS sequence"/>
</dbReference>
<dbReference type="GO" id="GO:0003700">
    <property type="term" value="F:DNA-binding transcription factor activity"/>
    <property type="evidence" value="ECO:0007669"/>
    <property type="project" value="TreeGrafter"/>
</dbReference>
<dbReference type="PRINTS" id="PR00455">
    <property type="entry name" value="HTHTETR"/>
</dbReference>
<dbReference type="InterPro" id="IPR036271">
    <property type="entry name" value="Tet_transcr_reg_TetR-rel_C_sf"/>
</dbReference>
<dbReference type="Pfam" id="PF00440">
    <property type="entry name" value="TetR_N"/>
    <property type="match status" value="1"/>
</dbReference>
<evidence type="ECO:0000259" key="5">
    <source>
        <dbReference type="PROSITE" id="PS50977"/>
    </source>
</evidence>
<gene>
    <name evidence="6" type="ORF">C7B45_03690</name>
</gene>
<dbReference type="GO" id="GO:0000976">
    <property type="term" value="F:transcription cis-regulatory region binding"/>
    <property type="evidence" value="ECO:0007669"/>
    <property type="project" value="TreeGrafter"/>
</dbReference>
<dbReference type="SUPFAM" id="SSF46689">
    <property type="entry name" value="Homeodomain-like"/>
    <property type="match status" value="1"/>
</dbReference>
<feature type="DNA-binding region" description="H-T-H motif" evidence="4">
    <location>
        <begin position="40"/>
        <end position="59"/>
    </location>
</feature>
<dbReference type="PROSITE" id="PS50977">
    <property type="entry name" value="HTH_TETR_2"/>
    <property type="match status" value="1"/>
</dbReference>
<keyword evidence="3" id="KW-0804">Transcription</keyword>
<dbReference type="PANTHER" id="PTHR30055">
    <property type="entry name" value="HTH-TYPE TRANSCRIPTIONAL REGULATOR RUTR"/>
    <property type="match status" value="1"/>
</dbReference>
<evidence type="ECO:0000256" key="4">
    <source>
        <dbReference type="PROSITE-ProRule" id="PRU00335"/>
    </source>
</evidence>
<reference evidence="6 7" key="1">
    <citation type="journal article" date="2014" name="BMC Genomics">
        <title>Comparison of environmental and isolate Sulfobacillus genomes reveals diverse carbon, sulfur, nitrogen, and hydrogen metabolisms.</title>
        <authorList>
            <person name="Justice N.B."/>
            <person name="Norman A."/>
            <person name="Brown C.T."/>
            <person name="Singh A."/>
            <person name="Thomas B.C."/>
            <person name="Banfield J.F."/>
        </authorList>
    </citation>
    <scope>NUCLEOTIDE SEQUENCE [LARGE SCALE GENOMIC DNA]</scope>
    <source>
        <strain evidence="6">AMDSBA3</strain>
    </source>
</reference>
<comment type="caution">
    <text evidence="6">The sequence shown here is derived from an EMBL/GenBank/DDBJ whole genome shotgun (WGS) entry which is preliminary data.</text>
</comment>
<dbReference type="InterPro" id="IPR009057">
    <property type="entry name" value="Homeodomain-like_sf"/>
</dbReference>
<keyword evidence="1" id="KW-0805">Transcription regulation</keyword>
<protein>
    <recommendedName>
        <fullName evidence="5">HTH tetR-type domain-containing protein</fullName>
    </recommendedName>
</protein>
<accession>A0A2T2WLU6</accession>
<evidence type="ECO:0000313" key="6">
    <source>
        <dbReference type="EMBL" id="PSR23209.1"/>
    </source>
</evidence>
<organism evidence="6 7">
    <name type="scientific">Sulfobacillus acidophilus</name>
    <dbReference type="NCBI Taxonomy" id="53633"/>
    <lineage>
        <taxon>Bacteria</taxon>
        <taxon>Bacillati</taxon>
        <taxon>Bacillota</taxon>
        <taxon>Clostridia</taxon>
        <taxon>Eubacteriales</taxon>
        <taxon>Clostridiales Family XVII. Incertae Sedis</taxon>
        <taxon>Sulfobacillus</taxon>
    </lineage>
</organism>
<evidence type="ECO:0000256" key="3">
    <source>
        <dbReference type="ARBA" id="ARBA00023163"/>
    </source>
</evidence>
<dbReference type="EMBL" id="PXYV01000007">
    <property type="protein sequence ID" value="PSR23209.1"/>
    <property type="molecule type" value="Genomic_DNA"/>
</dbReference>
<dbReference type="InterPro" id="IPR041490">
    <property type="entry name" value="KstR2_TetR_C"/>
</dbReference>
<name>A0A2T2WLU6_9FIRM</name>
<evidence type="ECO:0000313" key="7">
    <source>
        <dbReference type="Proteomes" id="UP000241848"/>
    </source>
</evidence>
<dbReference type="PANTHER" id="PTHR30055:SF240">
    <property type="entry name" value="HTH-TYPE TRANSCRIPTIONAL REGULATOR ACRR"/>
    <property type="match status" value="1"/>
</dbReference>
<dbReference type="AlphaFoldDB" id="A0A2T2WLU6"/>
<proteinExistence type="predicted"/>
<dbReference type="Gene3D" id="1.10.10.60">
    <property type="entry name" value="Homeodomain-like"/>
    <property type="match status" value="1"/>
</dbReference>
<dbReference type="Gene3D" id="1.10.357.10">
    <property type="entry name" value="Tetracycline Repressor, domain 2"/>
    <property type="match status" value="1"/>
</dbReference>
<dbReference type="InterPro" id="IPR050109">
    <property type="entry name" value="HTH-type_TetR-like_transc_reg"/>
</dbReference>
<dbReference type="InterPro" id="IPR001647">
    <property type="entry name" value="HTH_TetR"/>
</dbReference>
<dbReference type="SUPFAM" id="SSF48498">
    <property type="entry name" value="Tetracyclin repressor-like, C-terminal domain"/>
    <property type="match status" value="1"/>
</dbReference>
<keyword evidence="2 4" id="KW-0238">DNA-binding</keyword>
<sequence>MGVRGKDIRGYRQRREARRRQEILRQAAYVLAEQGYHGVTLEAIATRLEMTKGSLYYYFPDKQEILSLVLQHGAQAALDFVVKAIGPEEPANVRLCQWVDAHIRFICREMPFSVTLLQTESILDNPAHEKVEQMLYQYERILDTILEDGMAQGQFVTAPVRPTRNFILGSLNWIPRWYGDDEAMPLDELISLYRDHVLRVVGYGPVDKV</sequence>
<dbReference type="Pfam" id="PF17932">
    <property type="entry name" value="TetR_C_24"/>
    <property type="match status" value="1"/>
</dbReference>
<evidence type="ECO:0000256" key="1">
    <source>
        <dbReference type="ARBA" id="ARBA00023015"/>
    </source>
</evidence>
<evidence type="ECO:0000256" key="2">
    <source>
        <dbReference type="ARBA" id="ARBA00023125"/>
    </source>
</evidence>
<feature type="domain" description="HTH tetR-type" evidence="5">
    <location>
        <begin position="17"/>
        <end position="77"/>
    </location>
</feature>